<evidence type="ECO:0000313" key="3">
    <source>
        <dbReference type="Proteomes" id="UP001164472"/>
    </source>
</evidence>
<proteinExistence type="predicted"/>
<dbReference type="PANTHER" id="PTHR43245:SF58">
    <property type="entry name" value="BLL5923 PROTEIN"/>
    <property type="match status" value="1"/>
</dbReference>
<evidence type="ECO:0000313" key="2">
    <source>
        <dbReference type="EMBL" id="UZW73415.1"/>
    </source>
</evidence>
<dbReference type="InterPro" id="IPR050177">
    <property type="entry name" value="Lipid_A_modif_metabolic_enz"/>
</dbReference>
<evidence type="ECO:0000259" key="1">
    <source>
        <dbReference type="Pfam" id="PF01370"/>
    </source>
</evidence>
<feature type="domain" description="NAD-dependent epimerase/dehydratase" evidence="1">
    <location>
        <begin position="4"/>
        <end position="219"/>
    </location>
</feature>
<dbReference type="PANTHER" id="PTHR43245">
    <property type="entry name" value="BIFUNCTIONAL POLYMYXIN RESISTANCE PROTEIN ARNA"/>
    <property type="match status" value="1"/>
</dbReference>
<keyword evidence="3" id="KW-1185">Reference proteome</keyword>
<reference evidence="2" key="1">
    <citation type="submission" date="2022-07" db="EMBL/GenBank/DDBJ databases">
        <title>Alkalimarinus sp. nov., isolated from gut of a Alitta virens.</title>
        <authorList>
            <person name="Yang A.I."/>
            <person name="Shin N.-R."/>
        </authorList>
    </citation>
    <scope>NUCLEOTIDE SEQUENCE</scope>
    <source>
        <strain evidence="2">FA028</strain>
    </source>
</reference>
<gene>
    <name evidence="2" type="ORF">NNL22_10165</name>
</gene>
<dbReference type="InterPro" id="IPR001509">
    <property type="entry name" value="Epimerase_deHydtase"/>
</dbReference>
<dbReference type="CDD" id="cd05232">
    <property type="entry name" value="UDP_G4E_4_SDR_e"/>
    <property type="match status" value="1"/>
</dbReference>
<dbReference type="Proteomes" id="UP001164472">
    <property type="component" value="Chromosome"/>
</dbReference>
<name>A0A9E8KNP1_9ALTE</name>
<dbReference type="AlphaFoldDB" id="A0A9E8KNP1"/>
<protein>
    <submittedName>
        <fullName evidence="2">SDR family oxidoreductase</fullName>
    </submittedName>
</protein>
<dbReference type="Gene3D" id="3.40.50.720">
    <property type="entry name" value="NAD(P)-binding Rossmann-like Domain"/>
    <property type="match status" value="1"/>
</dbReference>
<dbReference type="SUPFAM" id="SSF51735">
    <property type="entry name" value="NAD(P)-binding Rossmann-fold domains"/>
    <property type="match status" value="1"/>
</dbReference>
<accession>A0A9E8KNP1</accession>
<dbReference type="KEGG" id="asem:NNL22_10165"/>
<organism evidence="2 3">
    <name type="scientific">Alkalimarinus sediminis</name>
    <dbReference type="NCBI Taxonomy" id="1632866"/>
    <lineage>
        <taxon>Bacteria</taxon>
        <taxon>Pseudomonadati</taxon>
        <taxon>Pseudomonadota</taxon>
        <taxon>Gammaproteobacteria</taxon>
        <taxon>Alteromonadales</taxon>
        <taxon>Alteromonadaceae</taxon>
        <taxon>Alkalimarinus</taxon>
    </lineage>
</organism>
<sequence length="309" mass="33674">MSFLLTGYTGFLGSQLRKALSKDIVLLGRSPIKGAKHYPASFADREDYTAALKEVEYVIHCAARVHVMDDAAADPLSEFRAVNTKGTLNLAEQAAKAGVKRFIFISSIKVNGEQTFAGVPFKPDDNYVPDDPYGLSKYEAEVGLRALSQNTGMEVVIIRPPLVYGPGVKGNFVSMMRWLKKGVPLPLGAINNQRSLVSLDNLVDLILVCIEHPKAANETFLVSDDEDISTTQLLSKLARGLAAPNRLLPVPAFIINACANLLGKKDIAQRLLGSLQVDISKTTSLLEWVPPYTVDESLNKTAQSFLKSK</sequence>
<dbReference type="Pfam" id="PF01370">
    <property type="entry name" value="Epimerase"/>
    <property type="match status" value="1"/>
</dbReference>
<dbReference type="RefSeq" id="WP_251809556.1">
    <property type="nucleotide sequence ID" value="NZ_CP101527.1"/>
</dbReference>
<dbReference type="EMBL" id="CP101527">
    <property type="protein sequence ID" value="UZW73415.1"/>
    <property type="molecule type" value="Genomic_DNA"/>
</dbReference>
<dbReference type="InterPro" id="IPR036291">
    <property type="entry name" value="NAD(P)-bd_dom_sf"/>
</dbReference>